<feature type="compositionally biased region" description="Basic and acidic residues" evidence="7">
    <location>
        <begin position="150"/>
        <end position="162"/>
    </location>
</feature>
<dbReference type="InterPro" id="IPR013520">
    <property type="entry name" value="Ribonucl_H"/>
</dbReference>
<keyword evidence="8" id="KW-0812">Transmembrane</keyword>
<evidence type="ECO:0000256" key="7">
    <source>
        <dbReference type="SAM" id="MobiDB-lite"/>
    </source>
</evidence>
<keyword evidence="3" id="KW-0540">Nuclease</keyword>
<dbReference type="Proteomes" id="UP000694941">
    <property type="component" value="Unplaced"/>
</dbReference>
<keyword evidence="4" id="KW-0378">Hydrolase</keyword>
<evidence type="ECO:0000313" key="10">
    <source>
        <dbReference type="Proteomes" id="UP000694941"/>
    </source>
</evidence>
<gene>
    <name evidence="11" type="primary">LOC106470500</name>
</gene>
<dbReference type="InterPro" id="IPR036397">
    <property type="entry name" value="RNaseH_sf"/>
</dbReference>
<protein>
    <submittedName>
        <fullName evidence="11">Exonuclease GOR-like</fullName>
    </submittedName>
</protein>
<dbReference type="GeneID" id="106470500"/>
<evidence type="ECO:0000256" key="3">
    <source>
        <dbReference type="ARBA" id="ARBA00022722"/>
    </source>
</evidence>
<dbReference type="RefSeq" id="XP_013786513.1">
    <property type="nucleotide sequence ID" value="XM_013931059.2"/>
</dbReference>
<sequence length="513" mass="58960">MKTKYGLAIGCLLQLPYSLRKPSYYRINSMAMWIEALRENSEIALVTSVISSVILVISAVFIFSRYEHNEDPQNIQDSDCNSKEKKPGNHQTNKKKKSLSNKRHNMKAQYTPSWLLSTVKGRSRDILDINLSCNGKYLPPYEKGINSPENQEKCQNEKEEFPQARTKKSRHNNTLKNPQKRHPSNRVVNQPHRQPKHMNNKLLSPLQIYQKIKIDEVELYHQLYSYILSKEEQRYYGFPVDLSNDSGKLIIPNDYITPFKNYIVDPTERVCCRCRAKFYITEEGEYHANEECEYHFGKKQISFNCGIRQETYSCCGRHVGTHGCNKSKFHVSVQNHDTVDGFLKTRFKNKMGNSGIYALDCEMCFTFKGLEVTKVSVVGVDGLTVYDSLVLPENPIIDYNTHFSGITASDMLNVHTSLADVRAVLLKLLDSRTILIGHGLENDLKALKLIHETVIDTSILFPHCYGLPFRRSLKSLIKSYLKRSIQENGHDSVEDARACMELILWKTQKDSQA</sequence>
<feature type="region of interest" description="Disordered" evidence="7">
    <location>
        <begin position="140"/>
        <end position="199"/>
    </location>
</feature>
<dbReference type="InterPro" id="IPR012337">
    <property type="entry name" value="RNaseH-like_sf"/>
</dbReference>
<evidence type="ECO:0000256" key="1">
    <source>
        <dbReference type="ARBA" id="ARBA00004123"/>
    </source>
</evidence>
<name>A0ABM1BQ52_LIMPO</name>
<keyword evidence="8" id="KW-1133">Transmembrane helix</keyword>
<feature type="region of interest" description="Disordered" evidence="7">
    <location>
        <begin position="72"/>
        <end position="104"/>
    </location>
</feature>
<dbReference type="Gene3D" id="3.30.420.10">
    <property type="entry name" value="Ribonuclease H-like superfamily/Ribonuclease H"/>
    <property type="match status" value="1"/>
</dbReference>
<evidence type="ECO:0000256" key="6">
    <source>
        <dbReference type="ARBA" id="ARBA00023242"/>
    </source>
</evidence>
<evidence type="ECO:0000256" key="4">
    <source>
        <dbReference type="ARBA" id="ARBA00022801"/>
    </source>
</evidence>
<dbReference type="CDD" id="cd06145">
    <property type="entry name" value="REX1_like"/>
    <property type="match status" value="1"/>
</dbReference>
<dbReference type="PANTHER" id="PTHR12801:SF115">
    <property type="entry name" value="FI18136P1-RELATED"/>
    <property type="match status" value="1"/>
</dbReference>
<evidence type="ECO:0000313" key="11">
    <source>
        <dbReference type="RefSeq" id="XP_013786513.1"/>
    </source>
</evidence>
<evidence type="ECO:0000256" key="8">
    <source>
        <dbReference type="SAM" id="Phobius"/>
    </source>
</evidence>
<comment type="similarity">
    <text evidence="2">Belongs to the REXO1/REXO3 family.</text>
</comment>
<proteinExistence type="inferred from homology"/>
<keyword evidence="8" id="KW-0472">Membrane</keyword>
<dbReference type="Pfam" id="PF00929">
    <property type="entry name" value="RNase_T"/>
    <property type="match status" value="1"/>
</dbReference>
<keyword evidence="10" id="KW-1185">Reference proteome</keyword>
<dbReference type="InterPro" id="IPR034922">
    <property type="entry name" value="REX1-like_exo"/>
</dbReference>
<reference evidence="11" key="1">
    <citation type="submission" date="2025-08" db="UniProtKB">
        <authorList>
            <consortium name="RefSeq"/>
        </authorList>
    </citation>
    <scope>IDENTIFICATION</scope>
    <source>
        <tissue evidence="11">Muscle</tissue>
    </source>
</reference>
<evidence type="ECO:0000256" key="5">
    <source>
        <dbReference type="ARBA" id="ARBA00022839"/>
    </source>
</evidence>
<dbReference type="PANTHER" id="PTHR12801">
    <property type="entry name" value="RNA EXONUCLEASE REXO1 / RECO3 FAMILY MEMBER-RELATED"/>
    <property type="match status" value="1"/>
</dbReference>
<dbReference type="SUPFAM" id="SSF53098">
    <property type="entry name" value="Ribonuclease H-like"/>
    <property type="match status" value="1"/>
</dbReference>
<accession>A0ABM1BQ52</accession>
<organism evidence="10 11">
    <name type="scientific">Limulus polyphemus</name>
    <name type="common">Atlantic horseshoe crab</name>
    <dbReference type="NCBI Taxonomy" id="6850"/>
    <lineage>
        <taxon>Eukaryota</taxon>
        <taxon>Metazoa</taxon>
        <taxon>Ecdysozoa</taxon>
        <taxon>Arthropoda</taxon>
        <taxon>Chelicerata</taxon>
        <taxon>Merostomata</taxon>
        <taxon>Xiphosura</taxon>
        <taxon>Limulidae</taxon>
        <taxon>Limulus</taxon>
    </lineage>
</organism>
<keyword evidence="6" id="KW-0539">Nucleus</keyword>
<evidence type="ECO:0000259" key="9">
    <source>
        <dbReference type="SMART" id="SM00479"/>
    </source>
</evidence>
<comment type="subcellular location">
    <subcellularLocation>
        <location evidence="1">Nucleus</location>
    </subcellularLocation>
</comment>
<keyword evidence="5" id="KW-0269">Exonuclease</keyword>
<feature type="transmembrane region" description="Helical" evidence="8">
    <location>
        <begin position="44"/>
        <end position="63"/>
    </location>
</feature>
<feature type="compositionally biased region" description="Basic residues" evidence="7">
    <location>
        <begin position="165"/>
        <end position="184"/>
    </location>
</feature>
<dbReference type="SMART" id="SM00479">
    <property type="entry name" value="EXOIII"/>
    <property type="match status" value="1"/>
</dbReference>
<evidence type="ECO:0000256" key="2">
    <source>
        <dbReference type="ARBA" id="ARBA00006357"/>
    </source>
</evidence>
<feature type="compositionally biased region" description="Basic residues" evidence="7">
    <location>
        <begin position="92"/>
        <end position="104"/>
    </location>
</feature>
<feature type="domain" description="Exonuclease" evidence="9">
    <location>
        <begin position="355"/>
        <end position="512"/>
    </location>
</feature>
<dbReference type="InterPro" id="IPR047021">
    <property type="entry name" value="REXO1/3/4-like"/>
</dbReference>